<gene>
    <name evidence="1" type="ORF">MYCFIDRAFT_180682</name>
</gene>
<sequence>MNSATSEMSGVTTYQRLGKGCKRIVHNNGPRPTLSDKDHVTHCVSMPLAGEIACLTAPLYLDGCVCCATIHRGWVSVRLITHSAGYQIRVWKSSSLPSKMGQRSSTLELHSRSQFILANAYGIEIFAGNSGRPFDSDPKSGNLSRLPRRRRRRLQVRSQLVFTIDAEGATTFSPSFDATRLSRSLMLPLDVVRSVSAKRSEAFY</sequence>
<reference evidence="1 2" key="1">
    <citation type="journal article" date="2012" name="PLoS Pathog.">
        <title>Diverse lifestyles and strategies of plant pathogenesis encoded in the genomes of eighteen Dothideomycetes fungi.</title>
        <authorList>
            <person name="Ohm R.A."/>
            <person name="Feau N."/>
            <person name="Henrissat B."/>
            <person name="Schoch C.L."/>
            <person name="Horwitz B.A."/>
            <person name="Barry K.W."/>
            <person name="Condon B.J."/>
            <person name="Copeland A.C."/>
            <person name="Dhillon B."/>
            <person name="Glaser F."/>
            <person name="Hesse C.N."/>
            <person name="Kosti I."/>
            <person name="LaButti K."/>
            <person name="Lindquist E.A."/>
            <person name="Lucas S."/>
            <person name="Salamov A.A."/>
            <person name="Bradshaw R.E."/>
            <person name="Ciuffetti L."/>
            <person name="Hamelin R.C."/>
            <person name="Kema G.H.J."/>
            <person name="Lawrence C."/>
            <person name="Scott J.A."/>
            <person name="Spatafora J.W."/>
            <person name="Turgeon B.G."/>
            <person name="de Wit P.J.G.M."/>
            <person name="Zhong S."/>
            <person name="Goodwin S.B."/>
            <person name="Grigoriev I.V."/>
        </authorList>
    </citation>
    <scope>NUCLEOTIDE SEQUENCE [LARGE SCALE GENOMIC DNA]</scope>
    <source>
        <strain evidence="1 2">CIRAD86</strain>
    </source>
</reference>
<dbReference type="Proteomes" id="UP000016932">
    <property type="component" value="Unassembled WGS sequence"/>
</dbReference>
<protein>
    <submittedName>
        <fullName evidence="1">Uncharacterized protein</fullName>
    </submittedName>
</protein>
<name>M2YG53_PSEFD</name>
<keyword evidence="2" id="KW-1185">Reference proteome</keyword>
<dbReference type="KEGG" id="pfj:MYCFIDRAFT_180682"/>
<dbReference type="AlphaFoldDB" id="M2YG53"/>
<dbReference type="GeneID" id="19334474"/>
<accession>M2YG53</accession>
<evidence type="ECO:0000313" key="2">
    <source>
        <dbReference type="Proteomes" id="UP000016932"/>
    </source>
</evidence>
<dbReference type="RefSeq" id="XP_007932625.1">
    <property type="nucleotide sequence ID" value="XM_007934434.1"/>
</dbReference>
<evidence type="ECO:0000313" key="1">
    <source>
        <dbReference type="EMBL" id="EME76780.1"/>
    </source>
</evidence>
<dbReference type="EMBL" id="KB446575">
    <property type="protein sequence ID" value="EME76780.1"/>
    <property type="molecule type" value="Genomic_DNA"/>
</dbReference>
<proteinExistence type="predicted"/>
<organism evidence="1 2">
    <name type="scientific">Pseudocercospora fijiensis (strain CIRAD86)</name>
    <name type="common">Black leaf streak disease fungus</name>
    <name type="synonym">Mycosphaerella fijiensis</name>
    <dbReference type="NCBI Taxonomy" id="383855"/>
    <lineage>
        <taxon>Eukaryota</taxon>
        <taxon>Fungi</taxon>
        <taxon>Dikarya</taxon>
        <taxon>Ascomycota</taxon>
        <taxon>Pezizomycotina</taxon>
        <taxon>Dothideomycetes</taxon>
        <taxon>Dothideomycetidae</taxon>
        <taxon>Mycosphaerellales</taxon>
        <taxon>Mycosphaerellaceae</taxon>
        <taxon>Pseudocercospora</taxon>
    </lineage>
</organism>
<dbReference type="VEuPathDB" id="FungiDB:MYCFIDRAFT_180682"/>
<dbReference type="HOGENOM" id="CLU_1343797_0_0_1"/>